<dbReference type="EMBL" id="LAZR01053046">
    <property type="protein sequence ID" value="KKK81611.1"/>
    <property type="molecule type" value="Genomic_DNA"/>
</dbReference>
<comment type="caution">
    <text evidence="1">The sequence shown here is derived from an EMBL/GenBank/DDBJ whole genome shotgun (WGS) entry which is preliminary data.</text>
</comment>
<proteinExistence type="predicted"/>
<protein>
    <submittedName>
        <fullName evidence="1">Uncharacterized protein</fullName>
    </submittedName>
</protein>
<reference evidence="1" key="1">
    <citation type="journal article" date="2015" name="Nature">
        <title>Complex archaea that bridge the gap between prokaryotes and eukaryotes.</title>
        <authorList>
            <person name="Spang A."/>
            <person name="Saw J.H."/>
            <person name="Jorgensen S.L."/>
            <person name="Zaremba-Niedzwiedzka K."/>
            <person name="Martijn J."/>
            <person name="Lind A.E."/>
            <person name="van Eijk R."/>
            <person name="Schleper C."/>
            <person name="Guy L."/>
            <person name="Ettema T.J."/>
        </authorList>
    </citation>
    <scope>NUCLEOTIDE SEQUENCE</scope>
</reference>
<name>A0A0F9BB09_9ZZZZ</name>
<evidence type="ECO:0000313" key="1">
    <source>
        <dbReference type="EMBL" id="KKK81611.1"/>
    </source>
</evidence>
<sequence length="115" mass="12792">MKLLLFVLVTIGTVGCVSSQERIIELSAEAKECVDTSTNLAGVIGATSEQRTVCWADANKKLESMAKRAKELEEMEAAKCPRGTTKWCTKRGIGPESCSCVSNWEARRVFERIWY</sequence>
<dbReference type="PROSITE" id="PS51257">
    <property type="entry name" value="PROKAR_LIPOPROTEIN"/>
    <property type="match status" value="1"/>
</dbReference>
<dbReference type="AlphaFoldDB" id="A0A0F9BB09"/>
<organism evidence="1">
    <name type="scientific">marine sediment metagenome</name>
    <dbReference type="NCBI Taxonomy" id="412755"/>
    <lineage>
        <taxon>unclassified sequences</taxon>
        <taxon>metagenomes</taxon>
        <taxon>ecological metagenomes</taxon>
    </lineage>
</organism>
<gene>
    <name evidence="1" type="ORF">LCGC14_2811710</name>
</gene>
<accession>A0A0F9BB09</accession>